<keyword evidence="3" id="KW-1185">Reference proteome</keyword>
<feature type="region of interest" description="Disordered" evidence="1">
    <location>
        <begin position="111"/>
        <end position="132"/>
    </location>
</feature>
<organism evidence="2 3">
    <name type="scientific">Paracoccus fistulariae</name>
    <dbReference type="NCBI Taxonomy" id="658446"/>
    <lineage>
        <taxon>Bacteria</taxon>
        <taxon>Pseudomonadati</taxon>
        <taxon>Pseudomonadota</taxon>
        <taxon>Alphaproteobacteria</taxon>
        <taxon>Rhodobacterales</taxon>
        <taxon>Paracoccaceae</taxon>
        <taxon>Paracoccus</taxon>
    </lineage>
</organism>
<evidence type="ECO:0000256" key="1">
    <source>
        <dbReference type="SAM" id="MobiDB-lite"/>
    </source>
</evidence>
<gene>
    <name evidence="2" type="ORF">JHX87_01195</name>
</gene>
<evidence type="ECO:0000313" key="2">
    <source>
        <dbReference type="EMBL" id="WCR07499.1"/>
    </source>
</evidence>
<reference evidence="2 3" key="1">
    <citation type="submission" date="2021-01" db="EMBL/GenBank/DDBJ databases">
        <title>Biogeographic distribution of Paracoccus.</title>
        <authorList>
            <person name="Hollensteiner J."/>
            <person name="Leineberger J."/>
            <person name="Brinkhoff T."/>
            <person name="Daniel R."/>
        </authorList>
    </citation>
    <scope>NUCLEOTIDE SEQUENCE [LARGE SCALE GENOMIC DNA]</scope>
    <source>
        <strain evidence="2 3">KCTC 22803</strain>
    </source>
</reference>
<dbReference type="Proteomes" id="UP001219349">
    <property type="component" value="Chromosome"/>
</dbReference>
<dbReference type="EMBL" id="CP067136">
    <property type="protein sequence ID" value="WCR07499.1"/>
    <property type="molecule type" value="Genomic_DNA"/>
</dbReference>
<proteinExistence type="predicted"/>
<evidence type="ECO:0000313" key="3">
    <source>
        <dbReference type="Proteomes" id="UP001219349"/>
    </source>
</evidence>
<accession>A0ABY7SKG0</accession>
<name>A0ABY7SKG0_9RHOB</name>
<dbReference type="RefSeq" id="WP_271884536.1">
    <property type="nucleotide sequence ID" value="NZ_CP067136.1"/>
</dbReference>
<sequence length="132" mass="14180">MFRDATGYGRVTRAAFGLLIAFALLLRLFGPAGALPARDGYLAICTGTEIIYVEAASLGFPTEKSPDSPDRDHQAEACLWFSGLYAVELAATTTPDAGQRLYVRQAARIRADQRGDQRPAPAFHARGPPALS</sequence>
<evidence type="ECO:0008006" key="4">
    <source>
        <dbReference type="Google" id="ProtNLM"/>
    </source>
</evidence>
<protein>
    <recommendedName>
        <fullName evidence="4">DUF2946 domain-containing protein</fullName>
    </recommendedName>
</protein>